<dbReference type="Proteomes" id="UP000239936">
    <property type="component" value="Unassembled WGS sequence"/>
</dbReference>
<geneLocation type="plasmid" evidence="1">
    <name>pCok253</name>
</geneLocation>
<dbReference type="AlphaFoldDB" id="A0A2S7XLW8"/>
<name>A0A2S7XLW8_9GAMM</name>
<sequence>MEIISVGEHNLNVYLNLAQSYEGEFSGITRKKPNECGLFPLDTQISDNTKGYLLIIDNTPAGLAAILAKSNNKYEVSEFYIIPYFRKQLFGKHFAHQLWRMFPGHWEVKQITGADDASVFWRKVISEFTLGTFLEDKYEDSYWGLVTRQQFCTVIE</sequence>
<organism evidence="1 4">
    <name type="scientific">Chromatium okenii</name>
    <dbReference type="NCBI Taxonomy" id="61644"/>
    <lineage>
        <taxon>Bacteria</taxon>
        <taxon>Pseudomonadati</taxon>
        <taxon>Pseudomonadota</taxon>
        <taxon>Gammaproteobacteria</taxon>
        <taxon>Chromatiales</taxon>
        <taxon>Chromatiaceae</taxon>
        <taxon>Chromatium</taxon>
    </lineage>
</organism>
<dbReference type="EMBL" id="PPGH01000043">
    <property type="protein sequence ID" value="PQJ94739.1"/>
    <property type="molecule type" value="Genomic_DNA"/>
</dbReference>
<accession>A0A2S7XLW8</accession>
<evidence type="ECO:0000313" key="2">
    <source>
        <dbReference type="EMBL" id="PQJ94740.1"/>
    </source>
</evidence>
<keyword evidence="4" id="KW-1185">Reference proteome</keyword>
<proteinExistence type="predicted"/>
<dbReference type="OrthoDB" id="8479334at2"/>
<dbReference type="EMBL" id="PPGH01000022">
    <property type="protein sequence ID" value="PQJ96973.1"/>
    <property type="molecule type" value="Genomic_DNA"/>
</dbReference>
<keyword evidence="1" id="KW-0614">Plasmid</keyword>
<reference evidence="1 4" key="1">
    <citation type="submission" date="2018-01" db="EMBL/GenBank/DDBJ databases">
        <title>The complete genome sequence of Chromatium okenii LaCa, a purple sulfur bacterium with a turbulent life.</title>
        <authorList>
            <person name="Luedin S.M."/>
            <person name="Liechti N."/>
            <person name="Storelli N."/>
            <person name="Danza F."/>
            <person name="Wittwer M."/>
            <person name="Pothier J.F."/>
            <person name="Tonolla M.A."/>
        </authorList>
    </citation>
    <scope>NUCLEOTIDE SEQUENCE [LARGE SCALE GENOMIC DNA]</scope>
    <source>
        <strain evidence="1 4">LaCa</strain>
        <plasmid evidence="1">pCok253</plasmid>
    </source>
</reference>
<evidence type="ECO:0008006" key="5">
    <source>
        <dbReference type="Google" id="ProtNLM"/>
    </source>
</evidence>
<evidence type="ECO:0000313" key="1">
    <source>
        <dbReference type="EMBL" id="PQJ94739.1"/>
    </source>
</evidence>
<comment type="caution">
    <text evidence="1">The sequence shown here is derived from an EMBL/GenBank/DDBJ whole genome shotgun (WGS) entry which is preliminary data.</text>
</comment>
<dbReference type="EMBL" id="PPGH01000043">
    <property type="protein sequence ID" value="PQJ94740.1"/>
    <property type="molecule type" value="Genomic_DNA"/>
</dbReference>
<evidence type="ECO:0000313" key="4">
    <source>
        <dbReference type="Proteomes" id="UP000239936"/>
    </source>
</evidence>
<gene>
    <name evidence="3" type="ORF">CXB77_04825</name>
    <name evidence="1" type="ORF">CXB77_18715</name>
    <name evidence="2" type="ORF">CXB77_18790</name>
</gene>
<evidence type="ECO:0000313" key="3">
    <source>
        <dbReference type="EMBL" id="PQJ96973.1"/>
    </source>
</evidence>
<protein>
    <recommendedName>
        <fullName evidence="5">N-acetyltransferase domain-containing protein</fullName>
    </recommendedName>
</protein>
<dbReference type="RefSeq" id="WP_105073021.1">
    <property type="nucleotide sequence ID" value="NZ_PPGH01000022.1"/>
</dbReference>